<dbReference type="PANTHER" id="PTHR42792:SF1">
    <property type="entry name" value="FLAGELLAR HOOK-ASSOCIATED PROTEIN 3"/>
    <property type="match status" value="1"/>
</dbReference>
<dbReference type="PANTHER" id="PTHR42792">
    <property type="entry name" value="FLAGELLIN"/>
    <property type="match status" value="1"/>
</dbReference>
<dbReference type="Gene3D" id="1.20.1330.10">
    <property type="entry name" value="f41 fragment of flagellin, N-terminal domain"/>
    <property type="match status" value="1"/>
</dbReference>
<comment type="caution">
    <text evidence="5">The sequence shown here is derived from an EMBL/GenBank/DDBJ whole genome shotgun (WGS) entry which is preliminary data.</text>
</comment>
<reference evidence="5 6" key="1">
    <citation type="submission" date="2021-12" db="EMBL/GenBank/DDBJ databases">
        <title>Siccirubricoccus leaddurans sp. nov., a high concentration Zn2+ tolerance bacterium.</title>
        <authorList>
            <person name="Cao Y."/>
        </authorList>
    </citation>
    <scope>NUCLEOTIDE SEQUENCE [LARGE SCALE GENOMIC DNA]</scope>
    <source>
        <strain evidence="5 6">KC 17139</strain>
    </source>
</reference>
<name>A0ABT1D4Y5_9PROT</name>
<dbReference type="InterPro" id="IPR046358">
    <property type="entry name" value="Flagellin_C"/>
</dbReference>
<evidence type="ECO:0000259" key="4">
    <source>
        <dbReference type="Pfam" id="PF00700"/>
    </source>
</evidence>
<dbReference type="InterPro" id="IPR001492">
    <property type="entry name" value="Flagellin"/>
</dbReference>
<comment type="subcellular location">
    <subcellularLocation>
        <location evidence="1">Bacterial flagellum</location>
    </subcellularLocation>
</comment>
<dbReference type="EMBL" id="JAFIRR010000073">
    <property type="protein sequence ID" value="MCO6416991.1"/>
    <property type="molecule type" value="Genomic_DNA"/>
</dbReference>
<evidence type="ECO:0000256" key="1">
    <source>
        <dbReference type="ARBA" id="ARBA00004365"/>
    </source>
</evidence>
<evidence type="ECO:0000256" key="3">
    <source>
        <dbReference type="ARBA" id="ARBA00023143"/>
    </source>
</evidence>
<dbReference type="Pfam" id="PF00700">
    <property type="entry name" value="Flagellin_C"/>
    <property type="match status" value="1"/>
</dbReference>
<organism evidence="5 6">
    <name type="scientific">Siccirubricoccus soli</name>
    <dbReference type="NCBI Taxonomy" id="2899147"/>
    <lineage>
        <taxon>Bacteria</taxon>
        <taxon>Pseudomonadati</taxon>
        <taxon>Pseudomonadota</taxon>
        <taxon>Alphaproteobacteria</taxon>
        <taxon>Acetobacterales</taxon>
        <taxon>Roseomonadaceae</taxon>
        <taxon>Siccirubricoccus</taxon>
    </lineage>
</organism>
<dbReference type="Proteomes" id="UP001523392">
    <property type="component" value="Unassembled WGS sequence"/>
</dbReference>
<comment type="similarity">
    <text evidence="2">Belongs to the bacterial flagellin family.</text>
</comment>
<dbReference type="RefSeq" id="WP_252953621.1">
    <property type="nucleotide sequence ID" value="NZ_JAFIRR010000073.1"/>
</dbReference>
<dbReference type="SUPFAM" id="SSF64518">
    <property type="entry name" value="Phase 1 flagellin"/>
    <property type="match status" value="1"/>
</dbReference>
<evidence type="ECO:0000256" key="2">
    <source>
        <dbReference type="ARBA" id="ARBA00005709"/>
    </source>
</evidence>
<feature type="domain" description="Flagellin C-terminal" evidence="4">
    <location>
        <begin position="272"/>
        <end position="346"/>
    </location>
</feature>
<keyword evidence="6" id="KW-1185">Reference proteome</keyword>
<keyword evidence="3" id="KW-0975">Bacterial flagellum</keyword>
<proteinExistence type="inferred from homology"/>
<accession>A0ABT1D4Y5</accession>
<sequence>MDVLTRLDRDTAALRLRLQTQTRQMSTGYKAEVLGDYGTAQPRLFNLKADMARRDAYAQSIGQALARSQATQTALSRLSEIARKFADDVAMKLDANDVETIPLYASQARQALVEVGQLLNAQANGEYLFAGSDTNTPPVPDASNLDSSAWVTQIMAAVQGLGTGNAAAVNAATLAVVQDDSAGVSPFSAYFQTGGAGLAEPQRSVQTADGVTLGFGITVARNGAAVSQGETAGGWVRDLIRGLASIAGLTPVQAADRDTFRDFVTNVRNGLTSASSALADESGALGLTEARLEATKTQHETMKTSLTAQVSDIEEVDLAETLTRLQATRSVLETSYTAIGKLGTLTLAQFLG</sequence>
<evidence type="ECO:0000313" key="5">
    <source>
        <dbReference type="EMBL" id="MCO6416991.1"/>
    </source>
</evidence>
<evidence type="ECO:0000313" key="6">
    <source>
        <dbReference type="Proteomes" id="UP001523392"/>
    </source>
</evidence>
<gene>
    <name evidence="5" type="ORF">JYK14_12585</name>
</gene>
<protein>
    <recommendedName>
        <fullName evidence="4">Flagellin C-terminal domain-containing protein</fullName>
    </recommendedName>
</protein>